<evidence type="ECO:0000256" key="8">
    <source>
        <dbReference type="ARBA" id="ARBA00023065"/>
    </source>
</evidence>
<evidence type="ECO:0000313" key="12">
    <source>
        <dbReference type="Proteomes" id="UP000298285"/>
    </source>
</evidence>
<dbReference type="Gene3D" id="3.40.50.300">
    <property type="entry name" value="P-loop containing nucleotide triphosphate hydrolases"/>
    <property type="match status" value="1"/>
</dbReference>
<dbReference type="GO" id="GO:0006826">
    <property type="term" value="P:iron ion transport"/>
    <property type="evidence" value="ECO:0007669"/>
    <property type="project" value="UniProtKB-KW"/>
</dbReference>
<protein>
    <submittedName>
        <fullName evidence="11">ABC transporter ATP-binding protein</fullName>
    </submittedName>
</protein>
<sequence>MKSVRVMHKKEKTIELKELAIGYSSQKNIKVIAEYITSDICSGELTCLLGANGIGKSTLLRTLTAFQPKLSGDIVIHGKKIEKYSEKELATLIGVVLTEKFEIKNMTSYQLIGLGRSPYTGFWGKLTLDDKEKIEGAISLVKIENLSERMVDTLSDGERQKVMIAKALAQETPIILLDEPTAFLDFPSKVELMQLLHQLSRKTNKTIFLSTHDLDLALQIADKIWLMDNEHGIQIGTPEDLSLDGNLSNFFARKGIVFDQYTGLFRVENDFNKQIKVTGDGQIYAMIRKAFLRNGILASRDIESDFSVEIKENRILLYKPDQSPIAITSIEELLNHIII</sequence>
<keyword evidence="3" id="KW-1003">Cell membrane</keyword>
<dbReference type="OrthoDB" id="9787851at2"/>
<dbReference type="GO" id="GO:0016887">
    <property type="term" value="F:ATP hydrolysis activity"/>
    <property type="evidence" value="ECO:0007669"/>
    <property type="project" value="InterPro"/>
</dbReference>
<evidence type="ECO:0000256" key="5">
    <source>
        <dbReference type="ARBA" id="ARBA00022741"/>
    </source>
</evidence>
<evidence type="ECO:0000256" key="4">
    <source>
        <dbReference type="ARBA" id="ARBA00022496"/>
    </source>
</evidence>
<dbReference type="AlphaFoldDB" id="A0A4Y9ILS9"/>
<dbReference type="InterPro" id="IPR003593">
    <property type="entry name" value="AAA+_ATPase"/>
</dbReference>
<evidence type="ECO:0000256" key="9">
    <source>
        <dbReference type="ARBA" id="ARBA00023136"/>
    </source>
</evidence>
<evidence type="ECO:0000256" key="3">
    <source>
        <dbReference type="ARBA" id="ARBA00022475"/>
    </source>
</evidence>
<dbReference type="InterPro" id="IPR051535">
    <property type="entry name" value="Siderophore_ABC-ATPase"/>
</dbReference>
<gene>
    <name evidence="11" type="ORF">E4T88_13570</name>
</gene>
<comment type="subcellular location">
    <subcellularLocation>
        <location evidence="1">Cell membrane</location>
        <topology evidence="1">Peripheral membrane protein</topology>
    </subcellularLocation>
</comment>
<keyword evidence="5" id="KW-0547">Nucleotide-binding</keyword>
<dbReference type="PANTHER" id="PTHR42771:SF2">
    <property type="entry name" value="IRON(3+)-HYDROXAMATE IMPORT ATP-BINDING PROTEIN FHUC"/>
    <property type="match status" value="1"/>
</dbReference>
<evidence type="ECO:0000256" key="2">
    <source>
        <dbReference type="ARBA" id="ARBA00022448"/>
    </source>
</evidence>
<dbReference type="EMBL" id="SPPK01000004">
    <property type="protein sequence ID" value="TFU88889.1"/>
    <property type="molecule type" value="Genomic_DNA"/>
</dbReference>
<keyword evidence="7" id="KW-0408">Iron</keyword>
<dbReference type="GO" id="GO:0005524">
    <property type="term" value="F:ATP binding"/>
    <property type="evidence" value="ECO:0007669"/>
    <property type="project" value="UniProtKB-KW"/>
</dbReference>
<dbReference type="SUPFAM" id="SSF52540">
    <property type="entry name" value="P-loop containing nucleoside triphosphate hydrolases"/>
    <property type="match status" value="1"/>
</dbReference>
<keyword evidence="8" id="KW-0406">Ion transport</keyword>
<evidence type="ECO:0000313" key="11">
    <source>
        <dbReference type="EMBL" id="TFU88889.1"/>
    </source>
</evidence>
<keyword evidence="4" id="KW-0410">Iron transport</keyword>
<dbReference type="Proteomes" id="UP000298285">
    <property type="component" value="Unassembled WGS sequence"/>
</dbReference>
<name>A0A4Y9ILS9_9BACT</name>
<dbReference type="PROSITE" id="PS50893">
    <property type="entry name" value="ABC_TRANSPORTER_2"/>
    <property type="match status" value="1"/>
</dbReference>
<reference evidence="11 12" key="1">
    <citation type="submission" date="2019-03" db="EMBL/GenBank/DDBJ databases">
        <title>Diversity of the mouse oral microbiome.</title>
        <authorList>
            <person name="Joseph S."/>
            <person name="Aduse-Opoku J."/>
            <person name="Curtis M."/>
            <person name="Wade W."/>
            <person name="Hashim A."/>
        </authorList>
    </citation>
    <scope>NUCLEOTIDE SEQUENCE [LARGE SCALE GENOMIC DNA]</scope>
    <source>
        <strain evidence="11 12">P11</strain>
    </source>
</reference>
<evidence type="ECO:0000256" key="7">
    <source>
        <dbReference type="ARBA" id="ARBA00023004"/>
    </source>
</evidence>
<dbReference type="GO" id="GO:0005886">
    <property type="term" value="C:plasma membrane"/>
    <property type="evidence" value="ECO:0007669"/>
    <property type="project" value="UniProtKB-SubCell"/>
</dbReference>
<dbReference type="InterPro" id="IPR027417">
    <property type="entry name" value="P-loop_NTPase"/>
</dbReference>
<comment type="caution">
    <text evidence="11">The sequence shown here is derived from an EMBL/GenBank/DDBJ whole genome shotgun (WGS) entry which is preliminary data.</text>
</comment>
<keyword evidence="2" id="KW-0813">Transport</keyword>
<keyword evidence="6 11" id="KW-0067">ATP-binding</keyword>
<accession>A0A4Y9ILS9</accession>
<proteinExistence type="predicted"/>
<dbReference type="Pfam" id="PF00005">
    <property type="entry name" value="ABC_tran"/>
    <property type="match status" value="1"/>
</dbReference>
<evidence type="ECO:0000256" key="6">
    <source>
        <dbReference type="ARBA" id="ARBA00022840"/>
    </source>
</evidence>
<evidence type="ECO:0000259" key="10">
    <source>
        <dbReference type="PROSITE" id="PS50893"/>
    </source>
</evidence>
<dbReference type="PANTHER" id="PTHR42771">
    <property type="entry name" value="IRON(3+)-HYDROXAMATE IMPORT ATP-BINDING PROTEIN FHUC"/>
    <property type="match status" value="1"/>
</dbReference>
<keyword evidence="9" id="KW-0472">Membrane</keyword>
<dbReference type="CDD" id="cd03214">
    <property type="entry name" value="ABC_Iron-Siderophores_B12_Hemin"/>
    <property type="match status" value="1"/>
</dbReference>
<evidence type="ECO:0000256" key="1">
    <source>
        <dbReference type="ARBA" id="ARBA00004202"/>
    </source>
</evidence>
<dbReference type="InterPro" id="IPR003439">
    <property type="entry name" value="ABC_transporter-like_ATP-bd"/>
</dbReference>
<dbReference type="SMART" id="SM00382">
    <property type="entry name" value="AAA"/>
    <property type="match status" value="1"/>
</dbReference>
<feature type="domain" description="ABC transporter" evidence="10">
    <location>
        <begin position="16"/>
        <end position="254"/>
    </location>
</feature>
<organism evidence="11 12">
    <name type="scientific">Dysgonomonas mossii</name>
    <dbReference type="NCBI Taxonomy" id="163665"/>
    <lineage>
        <taxon>Bacteria</taxon>
        <taxon>Pseudomonadati</taxon>
        <taxon>Bacteroidota</taxon>
        <taxon>Bacteroidia</taxon>
        <taxon>Bacteroidales</taxon>
        <taxon>Dysgonomonadaceae</taxon>
        <taxon>Dysgonomonas</taxon>
    </lineage>
</organism>